<name>A0A5M9J800_MONFR</name>
<sequence length="198" mass="21810">MLRNQRSNSSPIPSHSPVTLNPSSVPTQLHWNSTLRSMRVLQNTTTLRRALNLILRKVHFLKTDFDKWVDEDEQDEAPEEDLSQMNGMGGMPGMGDMMGGAGGDFGGIDFSKLGGAGMSGLDGLGGEEDEGEDEEDEEMPALEGEEEAAEEPKAKITEFLFHFKIAEVLDVLGCYVRIGMDTLCTLHQSYLVGLRVYK</sequence>
<dbReference type="SUPFAM" id="SSF49764">
    <property type="entry name" value="HSP20-like chaperones"/>
    <property type="match status" value="1"/>
</dbReference>
<comment type="caution">
    <text evidence="2">The sequence shown here is derived from an EMBL/GenBank/DDBJ whole genome shotgun (WGS) entry which is preliminary data.</text>
</comment>
<dbReference type="AlphaFoldDB" id="A0A5M9J800"/>
<dbReference type="InterPro" id="IPR008978">
    <property type="entry name" value="HSP20-like_chaperone"/>
</dbReference>
<feature type="compositionally biased region" description="Acidic residues" evidence="1">
    <location>
        <begin position="125"/>
        <end position="149"/>
    </location>
</feature>
<gene>
    <name evidence="2" type="ORF">EYC84_009575</name>
</gene>
<organism evidence="2 3">
    <name type="scientific">Monilinia fructicola</name>
    <name type="common">Brown rot fungus</name>
    <name type="synonym">Ciboria fructicola</name>
    <dbReference type="NCBI Taxonomy" id="38448"/>
    <lineage>
        <taxon>Eukaryota</taxon>
        <taxon>Fungi</taxon>
        <taxon>Dikarya</taxon>
        <taxon>Ascomycota</taxon>
        <taxon>Pezizomycotina</taxon>
        <taxon>Leotiomycetes</taxon>
        <taxon>Helotiales</taxon>
        <taxon>Sclerotiniaceae</taxon>
        <taxon>Monilinia</taxon>
    </lineage>
</organism>
<evidence type="ECO:0000256" key="1">
    <source>
        <dbReference type="SAM" id="MobiDB-lite"/>
    </source>
</evidence>
<feature type="region of interest" description="Disordered" evidence="1">
    <location>
        <begin position="119"/>
        <end position="150"/>
    </location>
</feature>
<evidence type="ECO:0000313" key="2">
    <source>
        <dbReference type="EMBL" id="KAA8565738.1"/>
    </source>
</evidence>
<reference evidence="2 3" key="1">
    <citation type="submission" date="2019-06" db="EMBL/GenBank/DDBJ databases">
        <title>Genome Sequence of the Brown Rot Fungal Pathogen Monilinia fructicola.</title>
        <authorList>
            <person name="De Miccolis Angelini R.M."/>
            <person name="Landi L."/>
            <person name="Abate D."/>
            <person name="Pollastro S."/>
            <person name="Romanazzi G."/>
            <person name="Faretra F."/>
        </authorList>
    </citation>
    <scope>NUCLEOTIDE SEQUENCE [LARGE SCALE GENOMIC DNA]</scope>
    <source>
        <strain evidence="2 3">Mfrc123</strain>
    </source>
</reference>
<dbReference type="Proteomes" id="UP000322873">
    <property type="component" value="Unassembled WGS sequence"/>
</dbReference>
<evidence type="ECO:0000313" key="3">
    <source>
        <dbReference type="Proteomes" id="UP000322873"/>
    </source>
</evidence>
<keyword evidence="3" id="KW-1185">Reference proteome</keyword>
<protein>
    <submittedName>
        <fullName evidence="2">Uncharacterized protein</fullName>
    </submittedName>
</protein>
<proteinExistence type="predicted"/>
<dbReference type="EMBL" id="VICG01000013">
    <property type="protein sequence ID" value="KAA8565738.1"/>
    <property type="molecule type" value="Genomic_DNA"/>
</dbReference>
<feature type="region of interest" description="Disordered" evidence="1">
    <location>
        <begin position="1"/>
        <end position="25"/>
    </location>
</feature>
<accession>A0A5M9J800</accession>